<organism evidence="1 2">
    <name type="scientific">Coprobacter fastidiosus</name>
    <dbReference type="NCBI Taxonomy" id="1099853"/>
    <lineage>
        <taxon>Bacteria</taxon>
        <taxon>Pseudomonadati</taxon>
        <taxon>Bacteroidota</taxon>
        <taxon>Bacteroidia</taxon>
        <taxon>Bacteroidales</taxon>
        <taxon>Barnesiellaceae</taxon>
        <taxon>Coprobacter</taxon>
    </lineage>
</organism>
<evidence type="ECO:0000313" key="1">
    <source>
        <dbReference type="EMBL" id="HBJ08973.1"/>
    </source>
</evidence>
<accession>A0A354M384</accession>
<proteinExistence type="predicted"/>
<evidence type="ECO:0000313" key="2">
    <source>
        <dbReference type="Proteomes" id="UP000262954"/>
    </source>
</evidence>
<comment type="caution">
    <text evidence="1">The sequence shown here is derived from an EMBL/GenBank/DDBJ whole genome shotgun (WGS) entry which is preliminary data.</text>
</comment>
<protein>
    <submittedName>
        <fullName evidence="1">Uncharacterized protein</fullName>
    </submittedName>
</protein>
<gene>
    <name evidence="1" type="ORF">DDY73_08190</name>
</gene>
<reference evidence="1 2" key="1">
    <citation type="journal article" date="2018" name="Nat. Biotechnol.">
        <title>A standardized bacterial taxonomy based on genome phylogeny substantially revises the tree of life.</title>
        <authorList>
            <person name="Parks D.H."/>
            <person name="Chuvochina M."/>
            <person name="Waite D.W."/>
            <person name="Rinke C."/>
            <person name="Skarshewski A."/>
            <person name="Chaumeil P.A."/>
            <person name="Hugenholtz P."/>
        </authorList>
    </citation>
    <scope>NUCLEOTIDE SEQUENCE [LARGE SCALE GENOMIC DNA]</scope>
    <source>
        <strain evidence="1">UBA11482</strain>
    </source>
</reference>
<sequence length="201" mass="23506">MKSFIGNGSKDMIMENKTTELQNKKNTAAIFSDIRQQVEDGKGFLSVCMENRKQKKRSAARKSIDDLEYALKLLGQKPTKEEYGKKERSFYWKKLTRLFEPESEIIDKQNVRCRKKQELRKNFLELTERIPVIPNTHAKLPAKGLNTKEFPEVWQDNAENTDKQKFLLFNYLTAQGISPEEARVQIENLLFENTQNNTLNE</sequence>
<dbReference type="Proteomes" id="UP000262954">
    <property type="component" value="Unassembled WGS sequence"/>
</dbReference>
<name>A0A354M384_9BACT</name>
<dbReference type="EMBL" id="DNWC01000104">
    <property type="protein sequence ID" value="HBJ08973.1"/>
    <property type="molecule type" value="Genomic_DNA"/>
</dbReference>
<dbReference type="AlphaFoldDB" id="A0A354M384"/>